<dbReference type="AlphaFoldDB" id="A0AAE2V933"/>
<dbReference type="EMBL" id="JAENIG010000003">
    <property type="protein sequence ID" value="MBK1854458.1"/>
    <property type="molecule type" value="Genomic_DNA"/>
</dbReference>
<organism evidence="2 3">
    <name type="scientific">Oceaniferula flava</name>
    <dbReference type="NCBI Taxonomy" id="2800421"/>
    <lineage>
        <taxon>Bacteria</taxon>
        <taxon>Pseudomonadati</taxon>
        <taxon>Verrucomicrobiota</taxon>
        <taxon>Verrucomicrobiia</taxon>
        <taxon>Verrucomicrobiales</taxon>
        <taxon>Verrucomicrobiaceae</taxon>
        <taxon>Oceaniferula</taxon>
    </lineage>
</organism>
<evidence type="ECO:0000313" key="3">
    <source>
        <dbReference type="Proteomes" id="UP000634206"/>
    </source>
</evidence>
<comment type="caution">
    <text evidence="2">The sequence shown here is derived from an EMBL/GenBank/DDBJ whole genome shotgun (WGS) entry which is preliminary data.</text>
</comment>
<accession>A0AAE2V933</accession>
<gene>
    <name evidence="2" type="ORF">JIN83_05780</name>
</gene>
<dbReference type="Proteomes" id="UP000634206">
    <property type="component" value="Unassembled WGS sequence"/>
</dbReference>
<protein>
    <submittedName>
        <fullName evidence="2">Uncharacterized protein</fullName>
    </submittedName>
</protein>
<feature type="chain" id="PRO_5042198931" evidence="1">
    <location>
        <begin position="21"/>
        <end position="231"/>
    </location>
</feature>
<evidence type="ECO:0000313" key="2">
    <source>
        <dbReference type="EMBL" id="MBK1854458.1"/>
    </source>
</evidence>
<name>A0AAE2V933_9BACT</name>
<dbReference type="RefSeq" id="WP_309489066.1">
    <property type="nucleotide sequence ID" value="NZ_JAENIG010000003.1"/>
</dbReference>
<proteinExistence type="predicted"/>
<evidence type="ECO:0000256" key="1">
    <source>
        <dbReference type="SAM" id="SignalP"/>
    </source>
</evidence>
<keyword evidence="1" id="KW-0732">Signal</keyword>
<feature type="signal peptide" evidence="1">
    <location>
        <begin position="1"/>
        <end position="20"/>
    </location>
</feature>
<keyword evidence="3" id="KW-1185">Reference proteome</keyword>
<sequence length="231" mass="25530">MKFQTLLIAGSLAMSAPVFSDQAPAIPTGSLDVSELMVRQGVAPTFSWNIEYPAQVTDVVDINEDDEIIPKTKLRVRVSMIGVGLTDQYGTQYPAKVYMKLGNKSWDNIFSGTSSQVKPDVDLIDTVVKAGTTFEFAAKLNWTGYDYYYNDSSNITVLKNGDTPPSVAAGYSDQTSVAEYLRPYIQDGKIALGPMDVIYVSELTHSQYQKNESGYDMQDVITLVRFEKVAE</sequence>
<reference evidence="2" key="1">
    <citation type="submission" date="2021-01" db="EMBL/GenBank/DDBJ databases">
        <title>Modified the classification status of verrucomicrobia.</title>
        <authorList>
            <person name="Feng X."/>
        </authorList>
    </citation>
    <scope>NUCLEOTIDE SEQUENCE</scope>
    <source>
        <strain evidence="2">5K15</strain>
    </source>
</reference>